<reference evidence="4 5" key="1">
    <citation type="submission" date="2021-04" db="EMBL/GenBank/DDBJ databases">
        <authorList>
            <person name="Huq M.A."/>
        </authorList>
    </citation>
    <scope>NUCLEOTIDE SEQUENCE [LARGE SCALE GENOMIC DNA]</scope>
    <source>
        <strain evidence="4 5">MAH-13</strain>
    </source>
</reference>
<evidence type="ECO:0000313" key="4">
    <source>
        <dbReference type="EMBL" id="MBP1473283.1"/>
    </source>
</evidence>
<dbReference type="EMBL" id="JAGJRS010000007">
    <property type="protein sequence ID" value="MBP1473283.1"/>
    <property type="molecule type" value="Genomic_DNA"/>
</dbReference>
<dbReference type="SMART" id="SM00935">
    <property type="entry name" value="OmpH"/>
    <property type="match status" value="1"/>
</dbReference>
<protein>
    <submittedName>
        <fullName evidence="4">OmpH family outer membrane protein</fullName>
    </submittedName>
</protein>
<sequence length="197" mass="20983">MNLARSFLAASLVAAAGFSVLPVSSVQAADLGGNPVPGVCMLSREAVFAQSKVGQAASQRLGQLAEQARTQLENQRKPLDTDLKAFQQKAPSLSEADRKQQGEALQQRMQTFRGQAGELDQRIQLTRAKAMQRIGQEAEPIVASVYKSHKCGLLLDRDSVLGGNTTNDLTPGVVQGLDGKITTISFNLEPLPANAGK</sequence>
<comment type="caution">
    <text evidence="4">The sequence shown here is derived from an EMBL/GenBank/DDBJ whole genome shotgun (WGS) entry which is preliminary data.</text>
</comment>
<name>A0ABS4DJP6_9GAMM</name>
<dbReference type="Gene3D" id="3.30.910.20">
    <property type="entry name" value="Skp domain"/>
    <property type="match status" value="1"/>
</dbReference>
<accession>A0ABS4DJP6</accession>
<organism evidence="4 5">
    <name type="scientific">Frateuria flava</name>
    <dbReference type="NCBI Taxonomy" id="2821489"/>
    <lineage>
        <taxon>Bacteria</taxon>
        <taxon>Pseudomonadati</taxon>
        <taxon>Pseudomonadota</taxon>
        <taxon>Gammaproteobacteria</taxon>
        <taxon>Lysobacterales</taxon>
        <taxon>Rhodanobacteraceae</taxon>
        <taxon>Frateuria</taxon>
    </lineage>
</organism>
<dbReference type="InterPro" id="IPR005632">
    <property type="entry name" value="Chaperone_Skp"/>
</dbReference>
<gene>
    <name evidence="4" type="ORF">J7I44_03175</name>
</gene>
<dbReference type="PANTHER" id="PTHR35089">
    <property type="entry name" value="CHAPERONE PROTEIN SKP"/>
    <property type="match status" value="1"/>
</dbReference>
<keyword evidence="2 3" id="KW-0732">Signal</keyword>
<dbReference type="Proteomes" id="UP000823790">
    <property type="component" value="Unassembled WGS sequence"/>
</dbReference>
<evidence type="ECO:0000256" key="1">
    <source>
        <dbReference type="ARBA" id="ARBA00009091"/>
    </source>
</evidence>
<proteinExistence type="inferred from homology"/>
<dbReference type="SUPFAM" id="SSF111384">
    <property type="entry name" value="OmpH-like"/>
    <property type="match status" value="1"/>
</dbReference>
<dbReference type="PANTHER" id="PTHR35089:SF1">
    <property type="entry name" value="CHAPERONE PROTEIN SKP"/>
    <property type="match status" value="1"/>
</dbReference>
<feature type="signal peptide" evidence="3">
    <location>
        <begin position="1"/>
        <end position="28"/>
    </location>
</feature>
<comment type="similarity">
    <text evidence="1">Belongs to the Skp family.</text>
</comment>
<feature type="chain" id="PRO_5046031748" evidence="3">
    <location>
        <begin position="29"/>
        <end position="197"/>
    </location>
</feature>
<keyword evidence="5" id="KW-1185">Reference proteome</keyword>
<dbReference type="RefSeq" id="WP_209615629.1">
    <property type="nucleotide sequence ID" value="NZ_JAGJRS010000007.1"/>
</dbReference>
<evidence type="ECO:0000256" key="2">
    <source>
        <dbReference type="ARBA" id="ARBA00022729"/>
    </source>
</evidence>
<evidence type="ECO:0000256" key="3">
    <source>
        <dbReference type="SAM" id="SignalP"/>
    </source>
</evidence>
<evidence type="ECO:0000313" key="5">
    <source>
        <dbReference type="Proteomes" id="UP000823790"/>
    </source>
</evidence>
<dbReference type="InterPro" id="IPR024930">
    <property type="entry name" value="Skp_dom_sf"/>
</dbReference>
<dbReference type="Pfam" id="PF03938">
    <property type="entry name" value="OmpH"/>
    <property type="match status" value="1"/>
</dbReference>